<feature type="region of interest" description="Disordered" evidence="5">
    <location>
        <begin position="667"/>
        <end position="725"/>
    </location>
</feature>
<evidence type="ECO:0000259" key="6">
    <source>
        <dbReference type="Pfam" id="PF12325"/>
    </source>
</evidence>
<evidence type="ECO:0000313" key="7">
    <source>
        <dbReference type="EMBL" id="KAK4197834.1"/>
    </source>
</evidence>
<dbReference type="GO" id="GO:0005783">
    <property type="term" value="C:endoplasmic reticulum"/>
    <property type="evidence" value="ECO:0007669"/>
    <property type="project" value="TreeGrafter"/>
</dbReference>
<comment type="subcellular location">
    <subcellularLocation>
        <location evidence="1">Golgi apparatus</location>
    </subcellularLocation>
</comment>
<dbReference type="GO" id="GO:0005794">
    <property type="term" value="C:Golgi apparatus"/>
    <property type="evidence" value="ECO:0007669"/>
    <property type="project" value="UniProtKB-SubCell"/>
</dbReference>
<feature type="compositionally biased region" description="Polar residues" evidence="5">
    <location>
        <begin position="83"/>
        <end position="102"/>
    </location>
</feature>
<gene>
    <name evidence="7" type="ORF">QBC40DRAFT_284900</name>
</gene>
<feature type="compositionally biased region" description="Low complexity" evidence="5">
    <location>
        <begin position="49"/>
        <end position="60"/>
    </location>
</feature>
<evidence type="ECO:0000256" key="2">
    <source>
        <dbReference type="ARBA" id="ARBA00023034"/>
    </source>
</evidence>
<feature type="region of interest" description="Disordered" evidence="5">
    <location>
        <begin position="24"/>
        <end position="236"/>
    </location>
</feature>
<name>A0AAN6XC71_9PEZI</name>
<feature type="compositionally biased region" description="Polar residues" evidence="5">
    <location>
        <begin position="121"/>
        <end position="134"/>
    </location>
</feature>
<dbReference type="EMBL" id="MU863956">
    <property type="protein sequence ID" value="KAK4197834.1"/>
    <property type="molecule type" value="Genomic_DNA"/>
</dbReference>
<evidence type="ECO:0000256" key="3">
    <source>
        <dbReference type="ARBA" id="ARBA00023054"/>
    </source>
</evidence>
<protein>
    <submittedName>
        <fullName evidence="7">TATA element modulatory factor</fullName>
    </submittedName>
</protein>
<dbReference type="Pfam" id="PF12325">
    <property type="entry name" value="TMF_TATA_bd"/>
    <property type="match status" value="1"/>
</dbReference>
<feature type="coiled-coil region" evidence="4">
    <location>
        <begin position="782"/>
        <end position="882"/>
    </location>
</feature>
<reference evidence="7" key="1">
    <citation type="journal article" date="2023" name="Mol. Phylogenet. Evol.">
        <title>Genome-scale phylogeny and comparative genomics of the fungal order Sordariales.</title>
        <authorList>
            <person name="Hensen N."/>
            <person name="Bonometti L."/>
            <person name="Westerberg I."/>
            <person name="Brannstrom I.O."/>
            <person name="Guillou S."/>
            <person name="Cros-Aarteil S."/>
            <person name="Calhoun S."/>
            <person name="Haridas S."/>
            <person name="Kuo A."/>
            <person name="Mondo S."/>
            <person name="Pangilinan J."/>
            <person name="Riley R."/>
            <person name="LaButti K."/>
            <person name="Andreopoulos B."/>
            <person name="Lipzen A."/>
            <person name="Chen C."/>
            <person name="Yan M."/>
            <person name="Daum C."/>
            <person name="Ng V."/>
            <person name="Clum A."/>
            <person name="Steindorff A."/>
            <person name="Ohm R.A."/>
            <person name="Martin F."/>
            <person name="Silar P."/>
            <person name="Natvig D.O."/>
            <person name="Lalanne C."/>
            <person name="Gautier V."/>
            <person name="Ament-Velasquez S.L."/>
            <person name="Kruys A."/>
            <person name="Hutchinson M.I."/>
            <person name="Powell A.J."/>
            <person name="Barry K."/>
            <person name="Miller A.N."/>
            <person name="Grigoriev I.V."/>
            <person name="Debuchy R."/>
            <person name="Gladieux P."/>
            <person name="Hiltunen Thoren M."/>
            <person name="Johannesson H."/>
        </authorList>
    </citation>
    <scope>NUCLEOTIDE SEQUENCE</scope>
    <source>
        <strain evidence="7">CBS 315.58</strain>
    </source>
</reference>
<evidence type="ECO:0000256" key="5">
    <source>
        <dbReference type="SAM" id="MobiDB-lite"/>
    </source>
</evidence>
<reference evidence="7" key="2">
    <citation type="submission" date="2023-05" db="EMBL/GenBank/DDBJ databases">
        <authorList>
            <consortium name="Lawrence Berkeley National Laboratory"/>
            <person name="Steindorff A."/>
            <person name="Hensen N."/>
            <person name="Bonometti L."/>
            <person name="Westerberg I."/>
            <person name="Brannstrom I.O."/>
            <person name="Guillou S."/>
            <person name="Cros-Aarteil S."/>
            <person name="Calhoun S."/>
            <person name="Haridas S."/>
            <person name="Kuo A."/>
            <person name="Mondo S."/>
            <person name="Pangilinan J."/>
            <person name="Riley R."/>
            <person name="Labutti K."/>
            <person name="Andreopoulos B."/>
            <person name="Lipzen A."/>
            <person name="Chen C."/>
            <person name="Yanf M."/>
            <person name="Daum C."/>
            <person name="Ng V."/>
            <person name="Clum A."/>
            <person name="Ohm R."/>
            <person name="Martin F."/>
            <person name="Silar P."/>
            <person name="Natvig D."/>
            <person name="Lalanne C."/>
            <person name="Gautier V."/>
            <person name="Ament-Velasquez S.L."/>
            <person name="Kruys A."/>
            <person name="Hutchinson M.I."/>
            <person name="Powell A.J."/>
            <person name="Barry K."/>
            <person name="Miller A.N."/>
            <person name="Grigoriev I.V."/>
            <person name="Debuchy R."/>
            <person name="Gladieux P."/>
            <person name="Thoren M.H."/>
            <person name="Johannesson H."/>
        </authorList>
    </citation>
    <scope>NUCLEOTIDE SEQUENCE</scope>
    <source>
        <strain evidence="7">CBS 315.58</strain>
    </source>
</reference>
<dbReference type="InterPro" id="IPR052602">
    <property type="entry name" value="Growth_transcription_reg"/>
</dbReference>
<evidence type="ECO:0000256" key="4">
    <source>
        <dbReference type="SAM" id="Coils"/>
    </source>
</evidence>
<feature type="domain" description="TATA element modulatory factor 1 TATA binding" evidence="6">
    <location>
        <begin position="769"/>
        <end position="882"/>
    </location>
</feature>
<dbReference type="PANTHER" id="PTHR46515">
    <property type="entry name" value="TATA ELEMENT MODULATORY FACTOR TMF1"/>
    <property type="match status" value="1"/>
</dbReference>
<feature type="region of interest" description="Disordered" evidence="5">
    <location>
        <begin position="386"/>
        <end position="405"/>
    </location>
</feature>
<evidence type="ECO:0000256" key="1">
    <source>
        <dbReference type="ARBA" id="ARBA00004555"/>
    </source>
</evidence>
<keyword evidence="3 4" id="KW-0175">Coiled coil</keyword>
<dbReference type="InterPro" id="IPR022092">
    <property type="entry name" value="TMF_DNA-bd"/>
</dbReference>
<dbReference type="Pfam" id="PF12329">
    <property type="entry name" value="TMF_DNA_bd"/>
    <property type="match status" value="1"/>
</dbReference>
<keyword evidence="8" id="KW-1185">Reference proteome</keyword>
<accession>A0AAN6XC71</accession>
<feature type="coiled-coil region" evidence="4">
    <location>
        <begin position="484"/>
        <end position="610"/>
    </location>
</feature>
<feature type="compositionally biased region" description="Basic and acidic residues" evidence="5">
    <location>
        <begin position="213"/>
        <end position="236"/>
    </location>
</feature>
<feature type="compositionally biased region" description="Polar residues" evidence="5">
    <location>
        <begin position="199"/>
        <end position="209"/>
    </location>
</feature>
<proteinExistence type="predicted"/>
<evidence type="ECO:0000313" key="8">
    <source>
        <dbReference type="Proteomes" id="UP001303160"/>
    </source>
</evidence>
<feature type="compositionally biased region" description="Basic and acidic residues" evidence="5">
    <location>
        <begin position="135"/>
        <end position="153"/>
    </location>
</feature>
<organism evidence="7 8">
    <name type="scientific">Triangularia verruculosa</name>
    <dbReference type="NCBI Taxonomy" id="2587418"/>
    <lineage>
        <taxon>Eukaryota</taxon>
        <taxon>Fungi</taxon>
        <taxon>Dikarya</taxon>
        <taxon>Ascomycota</taxon>
        <taxon>Pezizomycotina</taxon>
        <taxon>Sordariomycetes</taxon>
        <taxon>Sordariomycetidae</taxon>
        <taxon>Sordariales</taxon>
        <taxon>Podosporaceae</taxon>
        <taxon>Triangularia</taxon>
    </lineage>
</organism>
<dbReference type="AlphaFoldDB" id="A0AAN6XC71"/>
<feature type="compositionally biased region" description="Polar residues" evidence="5">
    <location>
        <begin position="711"/>
        <end position="725"/>
    </location>
</feature>
<feature type="compositionally biased region" description="Low complexity" evidence="5">
    <location>
        <begin position="179"/>
        <end position="195"/>
    </location>
</feature>
<dbReference type="PANTHER" id="PTHR46515:SF1">
    <property type="entry name" value="TATA ELEMENT MODULATORY FACTOR"/>
    <property type="match status" value="1"/>
</dbReference>
<feature type="compositionally biased region" description="Basic and acidic residues" evidence="5">
    <location>
        <begin position="61"/>
        <end position="70"/>
    </location>
</feature>
<sequence length="885" mass="97649">MAARWGSFLTQAVAGVEARLDNILSEDNDGTTQAKETKPAPPASPVKQSPGPSRTSSSTRANDRLQERLARAIAAKTAGQKPVSAQGSPRQSLDAQSRTSIDSLGPASPALKDAPRETPSPRASQDVVRTSQDSAVKETDSRGDLTNGKAKDEETVEGANGARISTEVQPPVDVPLPSTPTVETPTPAPAAEEVVQPVQLVSQTEQTPAEDQGPEKDGDNAQDEAHNPHQEEIHSYIERIDALEAKLQFLAREATDSARKAALAAPAGSVEKKLAEKDQQIAQLMEEGKKLASTEQKHRTIMKKLQVKVSEGEREINNFKIAKDKSDKELDNLRQRARRADELERSQTVLQKQYDQAQKELGNLRPEVRSKDAIIADLKAQLQKAKDQAEELSTKANERPREQDKRRIDDLEEEVAALKVEKNLIADRAKAAANDLKEQVERANERARALELELKAEVQMMEGKLEAMRMRAEEASSGVAGDSQAKLLRQIEQLQTQYSIASENWQGIETNLLARIAGLEKERDEALQRESDMRRKAREAAVRAKRHKEELEETKIKIPTIQEDVKSYQAQLDALTKRAEGAEAALDETKAELEKQKQAFEAEKERLQNSFHQPIVERPRSWLEDLPGTPLFKPDSRPASPQLSAVPQRTFSTDFLGIQTLTNKARKISGAHSTNSEAGDANSRIAMPVPGAGTFSRRPSAQPPTRPNLPSHPTSNSGIFSPTFIFSPTSEAAPPSILNSHREIQQGEDAFSGSGGRDNDKTMLQDMVSVSTVAAGPSVQLVERMSAAIRRLESEKVAAKEELLRISKQRDEARAEIVAMMKKVEENSAALNKVEQLESEVREVKERYETTLELLGEKSEEVEELRADVADVKAMYRDLVERTIK</sequence>
<dbReference type="InterPro" id="IPR022091">
    <property type="entry name" value="TMF_TATA-bd"/>
</dbReference>
<keyword evidence="2" id="KW-0333">Golgi apparatus</keyword>
<dbReference type="Proteomes" id="UP001303160">
    <property type="component" value="Unassembled WGS sequence"/>
</dbReference>
<comment type="caution">
    <text evidence="7">The sequence shown here is derived from an EMBL/GenBank/DDBJ whole genome shotgun (WGS) entry which is preliminary data.</text>
</comment>